<accession>A0A915CXS8</accession>
<feature type="region of interest" description="Disordered" evidence="2">
    <location>
        <begin position="286"/>
        <end position="308"/>
    </location>
</feature>
<evidence type="ECO:0000313" key="3">
    <source>
        <dbReference type="Proteomes" id="UP000887574"/>
    </source>
</evidence>
<keyword evidence="1" id="KW-0175">Coiled coil</keyword>
<feature type="region of interest" description="Disordered" evidence="2">
    <location>
        <begin position="190"/>
        <end position="244"/>
    </location>
</feature>
<evidence type="ECO:0000256" key="1">
    <source>
        <dbReference type="SAM" id="Coils"/>
    </source>
</evidence>
<reference evidence="4" key="1">
    <citation type="submission" date="2022-11" db="UniProtKB">
        <authorList>
            <consortium name="WormBaseParasite"/>
        </authorList>
    </citation>
    <scope>IDENTIFICATION</scope>
</reference>
<evidence type="ECO:0000313" key="4">
    <source>
        <dbReference type="WBParaSite" id="jg13714.1"/>
    </source>
</evidence>
<feature type="compositionally biased region" description="Basic and acidic residues" evidence="2">
    <location>
        <begin position="196"/>
        <end position="215"/>
    </location>
</feature>
<protein>
    <submittedName>
        <fullName evidence="4">Uncharacterized protein</fullName>
    </submittedName>
</protein>
<organism evidence="3 4">
    <name type="scientific">Ditylenchus dipsaci</name>
    <dbReference type="NCBI Taxonomy" id="166011"/>
    <lineage>
        <taxon>Eukaryota</taxon>
        <taxon>Metazoa</taxon>
        <taxon>Ecdysozoa</taxon>
        <taxon>Nematoda</taxon>
        <taxon>Chromadorea</taxon>
        <taxon>Rhabditida</taxon>
        <taxon>Tylenchina</taxon>
        <taxon>Tylenchomorpha</taxon>
        <taxon>Sphaerularioidea</taxon>
        <taxon>Anguinidae</taxon>
        <taxon>Anguininae</taxon>
        <taxon>Ditylenchus</taxon>
    </lineage>
</organism>
<dbReference type="AlphaFoldDB" id="A0A915CXS8"/>
<dbReference type="WBParaSite" id="jg13714.1">
    <property type="protein sequence ID" value="jg13714.1"/>
    <property type="gene ID" value="jg13714"/>
</dbReference>
<feature type="compositionally biased region" description="Basic and acidic residues" evidence="2">
    <location>
        <begin position="226"/>
        <end position="244"/>
    </location>
</feature>
<keyword evidence="3" id="KW-1185">Reference proteome</keyword>
<feature type="coiled-coil region" evidence="1">
    <location>
        <begin position="151"/>
        <end position="178"/>
    </location>
</feature>
<name>A0A915CXS8_9BILA</name>
<evidence type="ECO:0000256" key="2">
    <source>
        <dbReference type="SAM" id="MobiDB-lite"/>
    </source>
</evidence>
<feature type="coiled-coil region" evidence="1">
    <location>
        <begin position="7"/>
        <end position="100"/>
    </location>
</feature>
<sequence length="348" mass="40007">MQVQQDRNRLEEKSNDLAQKLTDLEQQWEDQERLMKQLKEAQSILKMSESQNQALELELAQKEALIVEIKLQFEQKAEELVEIQMDKMKIEQESNALTERFNHLKSTYEQLIAKDKSDRSTETTLEAEVFQPKSARLVAKTSDNDSLFRVNAELAHSNVELQNAVDMLEDKIKGMSSDSANEDGISLCSQEAEQQETEKISEKESREEPDFEAKSQKMSVSSVPKEACDPQSEKDTEKAIEKDSSIYTQQASDPIESLWTEQDSWQQSLDIKSDVNIPEKSEIVQFPSSRNSEKAAASVKSDAEEWDSNWDDSNWGMMTIFKMIRKEETQKLVLMLLSKCENQRMLTT</sequence>
<dbReference type="Proteomes" id="UP000887574">
    <property type="component" value="Unplaced"/>
</dbReference>
<proteinExistence type="predicted"/>